<reference evidence="2" key="1">
    <citation type="journal article" date="1999" name="Methods Enzymol.">
        <title>High-efficiency full-length cDNA cloning.</title>
        <authorList>
            <person name="Carninci P."/>
            <person name="Hayashizaki Y."/>
        </authorList>
    </citation>
    <scope>NUCLEOTIDE SEQUENCE</scope>
    <source>
        <strain evidence="2">C57BL/6J</strain>
        <tissue evidence="2">Testis</tissue>
    </source>
</reference>
<feature type="compositionally biased region" description="Low complexity" evidence="1">
    <location>
        <begin position="82"/>
        <end position="116"/>
    </location>
</feature>
<feature type="region of interest" description="Disordered" evidence="1">
    <location>
        <begin position="1"/>
        <end position="51"/>
    </location>
</feature>
<organism evidence="2">
    <name type="scientific">Mus musculus</name>
    <name type="common">Mouse</name>
    <dbReference type="NCBI Taxonomy" id="10090"/>
    <lineage>
        <taxon>Eukaryota</taxon>
        <taxon>Metazoa</taxon>
        <taxon>Chordata</taxon>
        <taxon>Craniata</taxon>
        <taxon>Vertebrata</taxon>
        <taxon>Euteleostomi</taxon>
        <taxon>Mammalia</taxon>
        <taxon>Eutheria</taxon>
        <taxon>Euarchontoglires</taxon>
        <taxon>Glires</taxon>
        <taxon>Rodentia</taxon>
        <taxon>Myomorpha</taxon>
        <taxon>Muroidea</taxon>
        <taxon>Muridae</taxon>
        <taxon>Murinae</taxon>
        <taxon>Mus</taxon>
        <taxon>Mus</taxon>
    </lineage>
</organism>
<reference evidence="2" key="3">
    <citation type="journal article" date="2000" name="Genome Res.">
        <title>RIKEN integrated sequence analysis (RISA) system--384-format sequencing pipeline with 384 multicapillary sequencer.</title>
        <authorList>
            <person name="Shibata K."/>
            <person name="Itoh M."/>
            <person name="Aizawa K."/>
            <person name="Nagaoka S."/>
            <person name="Sasaki N."/>
            <person name="Carninci P."/>
            <person name="Konno H."/>
            <person name="Akiyama J."/>
            <person name="Nishi K."/>
            <person name="Kitsunai T."/>
            <person name="Tashiro H."/>
            <person name="Itoh M."/>
            <person name="Sumi N."/>
            <person name="Ishii Y."/>
            <person name="Nakamura S."/>
            <person name="Hazama M."/>
            <person name="Nishine T."/>
            <person name="Harada A."/>
            <person name="Yamamoto R."/>
            <person name="Matsumoto H."/>
            <person name="Sakaguchi S."/>
            <person name="Ikegami T."/>
            <person name="Kashiwagi K."/>
            <person name="Fujiwake S."/>
            <person name="Inoue K."/>
            <person name="Togawa Y."/>
            <person name="Izawa M."/>
            <person name="Ohara E."/>
            <person name="Watahiki M."/>
            <person name="Yoneda Y."/>
            <person name="Ishikawa T."/>
            <person name="Ozawa K."/>
            <person name="Tanaka T."/>
            <person name="Matsuura S."/>
            <person name="Kawai J."/>
            <person name="Okazaki Y."/>
            <person name="Muramatsu M."/>
            <person name="Inoue Y."/>
            <person name="Kira A."/>
            <person name="Hayashizaki Y."/>
        </authorList>
    </citation>
    <scope>NUCLEOTIDE SEQUENCE</scope>
    <source>
        <strain evidence="2">C57BL/6J</strain>
        <tissue evidence="2">Testis</tissue>
    </source>
</reference>
<dbReference type="MGI" id="MGI:1918479">
    <property type="gene designation" value="4933428P19Rik"/>
</dbReference>
<evidence type="ECO:0000313" key="2">
    <source>
        <dbReference type="EMBL" id="BAC25501.1"/>
    </source>
</evidence>
<reference evidence="2" key="6">
    <citation type="journal article" date="2002" name="Nature">
        <title>Analysis of the mouse transcriptome based on functional annotation of 60,770 full-length cDNAs.</title>
        <authorList>
            <consortium name="The FANTOM Consortium and the RIKEN Genome Exploration Research Group Phase I and II Team"/>
        </authorList>
    </citation>
    <scope>NUCLEOTIDE SEQUENCE</scope>
    <source>
        <strain evidence="2">C57BL/6J</strain>
        <tissue evidence="2">Testis</tissue>
    </source>
</reference>
<protein>
    <submittedName>
        <fullName evidence="2">Uncharacterized protein</fullName>
    </submittedName>
</protein>
<feature type="compositionally biased region" description="Basic and acidic residues" evidence="1">
    <location>
        <begin position="1"/>
        <end position="18"/>
    </location>
</feature>
<reference evidence="2" key="4">
    <citation type="submission" date="2000-07" db="EMBL/GenBank/DDBJ databases">
        <authorList>
            <person name="Adachi J."/>
            <person name="Aizawa K."/>
            <person name="Akahira S."/>
            <person name="Akimura T."/>
            <person name="Arai A."/>
            <person name="Aono H."/>
            <person name="Arakawa T."/>
            <person name="Bono H."/>
            <person name="Carninci P."/>
            <person name="Fukuda S."/>
            <person name="Fukunishi Y."/>
            <person name="Furuno M."/>
            <person name="Hanagaki T."/>
            <person name="Hara A."/>
            <person name="Hayatsu N."/>
            <person name="Hiramoto K."/>
            <person name="Hiraoka T."/>
            <person name="Hori F."/>
            <person name="Imotani K."/>
            <person name="Ishii Y."/>
            <person name="Itoh M."/>
            <person name="Izawa M."/>
            <person name="Kasukawa T."/>
            <person name="Kato H."/>
            <person name="Kawai J."/>
            <person name="Kojima Y."/>
            <person name="Konno H."/>
            <person name="Kouda M."/>
            <person name="Koya S."/>
            <person name="Kurihara C."/>
            <person name="Matsuyama T."/>
            <person name="Miyazaki A."/>
            <person name="Nishi K."/>
            <person name="Nomura K."/>
            <person name="Numazaki R."/>
            <person name="Ohno M."/>
            <person name="Okazaki Y."/>
            <person name="Okido T."/>
            <person name="Owa C."/>
            <person name="Saito H."/>
            <person name="Saito R."/>
            <person name="Sakai C."/>
            <person name="Sakai K."/>
            <person name="Sano H."/>
            <person name="Sasaki D."/>
            <person name="Shibata K."/>
            <person name="Shibata Y."/>
            <person name="Shinagawa A."/>
            <person name="Shiraki T."/>
            <person name="Sogabe Y."/>
            <person name="Suzuki H."/>
            <person name="Tagami M."/>
            <person name="Tagawa A."/>
            <person name="Takahashi F."/>
            <person name="Tanaka T."/>
            <person name="Tejima Y."/>
            <person name="Toya T."/>
            <person name="Yamamura T."/>
            <person name="Yasunishi A."/>
            <person name="Yoshida K."/>
            <person name="Yoshino M."/>
            <person name="Muramatsu M."/>
            <person name="Hayashizaki Y."/>
        </authorList>
    </citation>
    <scope>NUCLEOTIDE SEQUENCE</scope>
    <source>
        <strain evidence="2">C57BL/6J</strain>
        <tissue evidence="2">Testis</tissue>
    </source>
</reference>
<accession>Q8CEP8</accession>
<feature type="region of interest" description="Disordered" evidence="1">
    <location>
        <begin position="73"/>
        <end position="125"/>
    </location>
</feature>
<evidence type="ECO:0000313" key="3">
    <source>
        <dbReference type="MGI" id="MGI:1918479"/>
    </source>
</evidence>
<reference evidence="2" key="5">
    <citation type="journal article" date="2001" name="Nature">
        <title>Functional annotation of a full-length mouse cDNA collection.</title>
        <authorList>
            <consortium name="The RIKEN Genome Exploration Research Group Phase II Team and the FANTOM Consortium"/>
        </authorList>
    </citation>
    <scope>NUCLEOTIDE SEQUENCE</scope>
    <source>
        <strain evidence="2">C57BL/6J</strain>
        <tissue evidence="2">Testis</tissue>
    </source>
</reference>
<reference evidence="2" key="8">
    <citation type="journal article" date="2005" name="Science">
        <title>Antisense Transcription in the Mammalian Transcriptome.</title>
        <authorList>
            <consortium name="RIKEN Genome Exploration Research Group and Genome Science Group (Genome Network Project Core Group) and the FANTOM Consortium"/>
        </authorList>
    </citation>
    <scope>NUCLEOTIDE SEQUENCE</scope>
    <source>
        <strain evidence="2">C57BL/6J</strain>
        <tissue evidence="2">Testis</tissue>
    </source>
</reference>
<dbReference type="AlphaFoldDB" id="Q8CEP8"/>
<feature type="compositionally biased region" description="Basic and acidic residues" evidence="1">
    <location>
        <begin position="28"/>
        <end position="49"/>
    </location>
</feature>
<sequence>MLGTEPTERRAHQEERFGCRTPASASHLRLDVERHTAERQAVGAHERQAPDQMLLAGRQFLRVDVVHTKVELDHREAHARCAPGPSASRGSPAPKAWSRGPSSAAGSSSSSGAGPSSAPPPPQRARAVLGLYGSFSGFCAAPPATGPALPDTSRVSLAPGAFAIAA</sequence>
<gene>
    <name evidence="3" type="primary">4933428P19Rik</name>
</gene>
<reference evidence="2" key="2">
    <citation type="journal article" date="2000" name="Genome Res.">
        <title>Normalization and subtraction of cap-trapper-selected cDNAs to prepare full-length cDNA libraries for rapid discovery of new genes.</title>
        <authorList>
            <person name="Carninci P."/>
            <person name="Shibata Y."/>
            <person name="Hayatsu N."/>
            <person name="Sugahara Y."/>
            <person name="Shibata K."/>
            <person name="Itoh M."/>
            <person name="Konno H."/>
            <person name="Okazaki Y."/>
            <person name="Muramatsu M."/>
            <person name="Hayashizaki Y."/>
        </authorList>
    </citation>
    <scope>NUCLEOTIDE SEQUENCE</scope>
    <source>
        <strain evidence="2">C57BL/6J</strain>
        <tissue evidence="2">Testis</tissue>
    </source>
</reference>
<dbReference type="AGR" id="MGI:1918479"/>
<proteinExistence type="evidence at transcript level"/>
<evidence type="ECO:0000256" key="1">
    <source>
        <dbReference type="SAM" id="MobiDB-lite"/>
    </source>
</evidence>
<name>Q8CEP8_MOUSE</name>
<reference evidence="2" key="7">
    <citation type="journal article" date="2005" name="Science">
        <title>The Transcriptional Landscape of the Mammalian Genome.</title>
        <authorList>
            <consortium name="The FANTOM Consortium"/>
            <consortium name="Riken Genome Exploration Research Group and Genome Science Group (Genome Network Project Core Group)"/>
        </authorList>
    </citation>
    <scope>NUCLEOTIDE SEQUENCE</scope>
    <source>
        <strain evidence="2">C57BL/6J</strain>
        <tissue evidence="2">Testis</tissue>
    </source>
</reference>
<dbReference type="EMBL" id="AK016975">
    <property type="protein sequence ID" value="BAC25501.1"/>
    <property type="molecule type" value="mRNA"/>
</dbReference>